<dbReference type="PROSITE" id="PS51755">
    <property type="entry name" value="OMPR_PHOB"/>
    <property type="match status" value="1"/>
</dbReference>
<proteinExistence type="predicted"/>
<dbReference type="Gene3D" id="3.40.50.2300">
    <property type="match status" value="1"/>
</dbReference>
<dbReference type="GO" id="GO:0005829">
    <property type="term" value="C:cytosol"/>
    <property type="evidence" value="ECO:0007669"/>
    <property type="project" value="TreeGrafter"/>
</dbReference>
<gene>
    <name evidence="7" type="ORF">GT755_32185</name>
</gene>
<dbReference type="InterPro" id="IPR001867">
    <property type="entry name" value="OmpR/PhoB-type_DNA-bd"/>
</dbReference>
<dbReference type="Gene3D" id="6.10.250.690">
    <property type="match status" value="1"/>
</dbReference>
<evidence type="ECO:0000256" key="1">
    <source>
        <dbReference type="ARBA" id="ARBA00023125"/>
    </source>
</evidence>
<feature type="domain" description="OmpR/PhoB-type" evidence="6">
    <location>
        <begin position="120"/>
        <end position="215"/>
    </location>
</feature>
<dbReference type="GO" id="GO:0000156">
    <property type="term" value="F:phosphorelay response regulator activity"/>
    <property type="evidence" value="ECO:0007669"/>
    <property type="project" value="TreeGrafter"/>
</dbReference>
<dbReference type="InterPro" id="IPR011006">
    <property type="entry name" value="CheY-like_superfamily"/>
</dbReference>
<organism evidence="7 8">
    <name type="scientific">Herbidospora solisilvae</name>
    <dbReference type="NCBI Taxonomy" id="2696284"/>
    <lineage>
        <taxon>Bacteria</taxon>
        <taxon>Bacillati</taxon>
        <taxon>Actinomycetota</taxon>
        <taxon>Actinomycetes</taxon>
        <taxon>Streptosporangiales</taxon>
        <taxon>Streptosporangiaceae</taxon>
        <taxon>Herbidospora</taxon>
    </lineage>
</organism>
<keyword evidence="2" id="KW-0597">Phosphoprotein</keyword>
<dbReference type="GO" id="GO:0000976">
    <property type="term" value="F:transcription cis-regulatory region binding"/>
    <property type="evidence" value="ECO:0007669"/>
    <property type="project" value="TreeGrafter"/>
</dbReference>
<dbReference type="PANTHER" id="PTHR48111:SF36">
    <property type="entry name" value="TRANSCRIPTIONAL REGULATORY PROTEIN CUTR"/>
    <property type="match status" value="1"/>
</dbReference>
<accession>A0A7C9J7X8</accession>
<dbReference type="SMART" id="SM00862">
    <property type="entry name" value="Trans_reg_C"/>
    <property type="match status" value="1"/>
</dbReference>
<feature type="modified residue" description="4-aspartylphosphate" evidence="2">
    <location>
        <position position="47"/>
    </location>
</feature>
<keyword evidence="1 3" id="KW-0238">DNA-binding</keyword>
<keyword evidence="8" id="KW-1185">Reference proteome</keyword>
<comment type="caution">
    <text evidence="7">The sequence shown here is derived from an EMBL/GenBank/DDBJ whole genome shotgun (WGS) entry which is preliminary data.</text>
</comment>
<dbReference type="PROSITE" id="PS50110">
    <property type="entry name" value="RESPONSE_REGULATORY"/>
    <property type="match status" value="1"/>
</dbReference>
<reference evidence="7 8" key="1">
    <citation type="submission" date="2020-01" db="EMBL/GenBank/DDBJ databases">
        <title>Herbidospora sp. NEAU-GS84 nov., a novel actinomycete isolated from soil.</title>
        <authorList>
            <person name="Han L."/>
        </authorList>
    </citation>
    <scope>NUCLEOTIDE SEQUENCE [LARGE SCALE GENOMIC DNA]</scope>
    <source>
        <strain evidence="7 8">NEAU-GS84</strain>
    </source>
</reference>
<evidence type="ECO:0000256" key="4">
    <source>
        <dbReference type="SAM" id="MobiDB-lite"/>
    </source>
</evidence>
<dbReference type="GO" id="GO:0006355">
    <property type="term" value="P:regulation of DNA-templated transcription"/>
    <property type="evidence" value="ECO:0007669"/>
    <property type="project" value="InterPro"/>
</dbReference>
<name>A0A7C9J7X8_9ACTN</name>
<evidence type="ECO:0000313" key="7">
    <source>
        <dbReference type="EMBL" id="NAS26320.1"/>
    </source>
</evidence>
<dbReference type="InterPro" id="IPR001789">
    <property type="entry name" value="Sig_transdc_resp-reg_receiver"/>
</dbReference>
<sequence length="228" mass="24685">MVEDARSLAAVLAEGLTDQGMAVDVAHDGLVAAAKLDLNTYDVVVLDRDLPGIHGDTLCQMITERDDRVMVLMLTAADAPLDRVSGLTLGADDYLAKPFHFPELVLRIRSLARRRPTARPRTLRAAGIELDPMRRTATRDGRHLDLSVKEFSLLEALLSAAPAFLSAEDLLEQVWDEHANPLTNTVTVTIGRLRRKLGEPPAITTTPGVGYRITAPDLRGDPPSPAGA</sequence>
<evidence type="ECO:0000313" key="8">
    <source>
        <dbReference type="Proteomes" id="UP000479526"/>
    </source>
</evidence>
<dbReference type="PANTHER" id="PTHR48111">
    <property type="entry name" value="REGULATOR OF RPOS"/>
    <property type="match status" value="1"/>
</dbReference>
<dbReference type="GO" id="GO:0032993">
    <property type="term" value="C:protein-DNA complex"/>
    <property type="evidence" value="ECO:0007669"/>
    <property type="project" value="TreeGrafter"/>
</dbReference>
<dbReference type="Proteomes" id="UP000479526">
    <property type="component" value="Unassembled WGS sequence"/>
</dbReference>
<dbReference type="SMART" id="SM00448">
    <property type="entry name" value="REC"/>
    <property type="match status" value="1"/>
</dbReference>
<feature type="DNA-binding region" description="OmpR/PhoB-type" evidence="3">
    <location>
        <begin position="120"/>
        <end position="215"/>
    </location>
</feature>
<dbReference type="Pfam" id="PF00072">
    <property type="entry name" value="Response_reg"/>
    <property type="match status" value="1"/>
</dbReference>
<evidence type="ECO:0000256" key="2">
    <source>
        <dbReference type="PROSITE-ProRule" id="PRU00169"/>
    </source>
</evidence>
<dbReference type="AlphaFoldDB" id="A0A7C9J7X8"/>
<protein>
    <submittedName>
        <fullName evidence="7">Response regulator</fullName>
    </submittedName>
</protein>
<evidence type="ECO:0000259" key="5">
    <source>
        <dbReference type="PROSITE" id="PS50110"/>
    </source>
</evidence>
<dbReference type="CDD" id="cd00383">
    <property type="entry name" value="trans_reg_C"/>
    <property type="match status" value="1"/>
</dbReference>
<feature type="domain" description="Response regulatory" evidence="5">
    <location>
        <begin position="1"/>
        <end position="112"/>
    </location>
</feature>
<dbReference type="SUPFAM" id="SSF52172">
    <property type="entry name" value="CheY-like"/>
    <property type="match status" value="1"/>
</dbReference>
<evidence type="ECO:0000259" key="6">
    <source>
        <dbReference type="PROSITE" id="PS51755"/>
    </source>
</evidence>
<dbReference type="EMBL" id="WXEW01000010">
    <property type="protein sequence ID" value="NAS26320.1"/>
    <property type="molecule type" value="Genomic_DNA"/>
</dbReference>
<evidence type="ECO:0000256" key="3">
    <source>
        <dbReference type="PROSITE-ProRule" id="PRU01091"/>
    </source>
</evidence>
<dbReference type="Pfam" id="PF00486">
    <property type="entry name" value="Trans_reg_C"/>
    <property type="match status" value="1"/>
</dbReference>
<dbReference type="InterPro" id="IPR039420">
    <property type="entry name" value="WalR-like"/>
</dbReference>
<feature type="region of interest" description="Disordered" evidence="4">
    <location>
        <begin position="199"/>
        <end position="228"/>
    </location>
</feature>
<dbReference type="Gene3D" id="1.10.10.10">
    <property type="entry name" value="Winged helix-like DNA-binding domain superfamily/Winged helix DNA-binding domain"/>
    <property type="match status" value="1"/>
</dbReference>
<dbReference type="InterPro" id="IPR036388">
    <property type="entry name" value="WH-like_DNA-bd_sf"/>
</dbReference>